<evidence type="ECO:0000256" key="3">
    <source>
        <dbReference type="ARBA" id="ARBA00022630"/>
    </source>
</evidence>
<dbReference type="PATRIC" id="fig|742738.3.peg.3424"/>
<evidence type="ECO:0000313" key="8">
    <source>
        <dbReference type="Proteomes" id="UP000029585"/>
    </source>
</evidence>
<dbReference type="Gene3D" id="3.40.109.10">
    <property type="entry name" value="NADH Oxidase"/>
    <property type="match status" value="1"/>
</dbReference>
<feature type="domain" description="Nitroreductase" evidence="6">
    <location>
        <begin position="7"/>
        <end position="63"/>
    </location>
</feature>
<comment type="similarity">
    <text evidence="2">Belongs to the nitroreductase family.</text>
</comment>
<evidence type="ECO:0000313" key="7">
    <source>
        <dbReference type="EMBL" id="KGF53788.1"/>
    </source>
</evidence>
<dbReference type="EMBL" id="ADLO01000102">
    <property type="protein sequence ID" value="KGF53788.1"/>
    <property type="molecule type" value="Genomic_DNA"/>
</dbReference>
<dbReference type="CDD" id="cd20609">
    <property type="entry name" value="nitroreductase"/>
    <property type="match status" value="1"/>
</dbReference>
<accession>A0A096B381</accession>
<gene>
    <name evidence="7" type="ORF">HMPREF9460_03329</name>
</gene>
<dbReference type="RefSeq" id="WP_044942727.1">
    <property type="nucleotide sequence ID" value="NZ_KN174166.1"/>
</dbReference>
<dbReference type="InterPro" id="IPR029479">
    <property type="entry name" value="Nitroreductase"/>
</dbReference>
<keyword evidence="3" id="KW-0285">Flavoprotein</keyword>
<keyword evidence="5" id="KW-0560">Oxidoreductase</keyword>
<name>A0A096B381_FLAPL</name>
<comment type="cofactor">
    <cofactor evidence="1">
        <name>FMN</name>
        <dbReference type="ChEBI" id="CHEBI:58210"/>
    </cofactor>
</comment>
<dbReference type="InterPro" id="IPR000415">
    <property type="entry name" value="Nitroreductase-like"/>
</dbReference>
<dbReference type="SUPFAM" id="SSF55469">
    <property type="entry name" value="FMN-dependent nitroreductase-like"/>
    <property type="match status" value="1"/>
</dbReference>
<evidence type="ECO:0000256" key="4">
    <source>
        <dbReference type="ARBA" id="ARBA00022643"/>
    </source>
</evidence>
<dbReference type="Pfam" id="PF00881">
    <property type="entry name" value="Nitroreductase"/>
    <property type="match status" value="2"/>
</dbReference>
<dbReference type="GO" id="GO:0016491">
    <property type="term" value="F:oxidoreductase activity"/>
    <property type="evidence" value="ECO:0007669"/>
    <property type="project" value="UniProtKB-KW"/>
</dbReference>
<dbReference type="eggNOG" id="COG0778">
    <property type="taxonomic scope" value="Bacteria"/>
</dbReference>
<keyword evidence="4" id="KW-0288">FMN</keyword>
<dbReference type="HOGENOM" id="CLU_070764_7_1_9"/>
<evidence type="ECO:0000256" key="1">
    <source>
        <dbReference type="ARBA" id="ARBA00001917"/>
    </source>
</evidence>
<feature type="domain" description="Nitroreductase" evidence="6">
    <location>
        <begin position="65"/>
        <end position="145"/>
    </location>
</feature>
<dbReference type="PANTHER" id="PTHR43673:SF2">
    <property type="entry name" value="NITROREDUCTASE"/>
    <property type="match status" value="1"/>
</dbReference>
<dbReference type="AlphaFoldDB" id="A0A096B381"/>
<dbReference type="PANTHER" id="PTHR43673">
    <property type="entry name" value="NAD(P)H NITROREDUCTASE YDGI-RELATED"/>
    <property type="match status" value="1"/>
</dbReference>
<comment type="caution">
    <text evidence="7">The sequence shown here is derived from an EMBL/GenBank/DDBJ whole genome shotgun (WGS) entry which is preliminary data.</text>
</comment>
<sequence>MDFLKLVRARYSVRQYQNRPVEPEKVEQLLEAAQAAPTAANCQPVRLLVVETPDGRRRLAGAVELYGAPLAVVVCADRSRAWKRPFDGKQTTDIDASILTDHMMLAASALGLGSVWICYFQPEAVKAALGLPEHLEPVNILAVGYADGAPASPERWRTERIPLDELVLARA</sequence>
<keyword evidence="8" id="KW-1185">Reference proteome</keyword>
<organism evidence="7 8">
    <name type="scientific">Flavonifractor plautii 1_3_50AFAA</name>
    <dbReference type="NCBI Taxonomy" id="742738"/>
    <lineage>
        <taxon>Bacteria</taxon>
        <taxon>Bacillati</taxon>
        <taxon>Bacillota</taxon>
        <taxon>Clostridia</taxon>
        <taxon>Eubacteriales</taxon>
        <taxon>Oscillospiraceae</taxon>
        <taxon>Flavonifractor</taxon>
    </lineage>
</organism>
<evidence type="ECO:0000256" key="5">
    <source>
        <dbReference type="ARBA" id="ARBA00023002"/>
    </source>
</evidence>
<protein>
    <recommendedName>
        <fullName evidence="6">Nitroreductase domain-containing protein</fullName>
    </recommendedName>
</protein>
<proteinExistence type="inferred from homology"/>
<evidence type="ECO:0000259" key="6">
    <source>
        <dbReference type="Pfam" id="PF00881"/>
    </source>
</evidence>
<reference evidence="7 8" key="1">
    <citation type="submission" date="2011-08" db="EMBL/GenBank/DDBJ databases">
        <title>The Genome Sequence of Clostridium orbiscindens 1_3_50AFAA.</title>
        <authorList>
            <consortium name="The Broad Institute Genome Sequencing Platform"/>
            <person name="Earl A."/>
            <person name="Ward D."/>
            <person name="Feldgarden M."/>
            <person name="Gevers D."/>
            <person name="Daigneault M."/>
            <person name="Strauss J."/>
            <person name="Allen-Vercoe E."/>
            <person name="Young S.K."/>
            <person name="Zeng Q."/>
            <person name="Gargeya S."/>
            <person name="Fitzgerald M."/>
            <person name="Haas B."/>
            <person name="Abouelleil A."/>
            <person name="Alvarado L."/>
            <person name="Arachchi H.M."/>
            <person name="Berlin A."/>
            <person name="Brown A."/>
            <person name="Chapman S.B."/>
            <person name="Chen Z."/>
            <person name="Dunbar C."/>
            <person name="Freedman E."/>
            <person name="Gearin G."/>
            <person name="Gellesch M."/>
            <person name="Goldberg J."/>
            <person name="Griggs A."/>
            <person name="Gujja S."/>
            <person name="Heiman D."/>
            <person name="Howarth C."/>
            <person name="Larson L."/>
            <person name="Lui A."/>
            <person name="MacDonald P.J.P."/>
            <person name="Montmayeur A."/>
            <person name="Murphy C."/>
            <person name="Neiman D."/>
            <person name="Pearson M."/>
            <person name="Priest M."/>
            <person name="Roberts A."/>
            <person name="Saif S."/>
            <person name="Shea T."/>
            <person name="Shenoy N."/>
            <person name="Sisk P."/>
            <person name="Stolte C."/>
            <person name="Sykes S."/>
            <person name="Wortman J."/>
            <person name="Nusbaum C."/>
            <person name="Birren B."/>
        </authorList>
    </citation>
    <scope>NUCLEOTIDE SEQUENCE [LARGE SCALE GENOMIC DNA]</scope>
    <source>
        <strain evidence="7 8">1_3_50AFAA</strain>
    </source>
</reference>
<dbReference type="Proteomes" id="UP000029585">
    <property type="component" value="Unassembled WGS sequence"/>
</dbReference>
<evidence type="ECO:0000256" key="2">
    <source>
        <dbReference type="ARBA" id="ARBA00007118"/>
    </source>
</evidence>